<feature type="binding site" evidence="10">
    <location>
        <begin position="120"/>
        <end position="122"/>
    </location>
    <ligand>
        <name>thiamine diphosphate</name>
        <dbReference type="ChEBI" id="CHEBI:58937"/>
    </ligand>
</feature>
<dbReference type="PROSITE" id="PS00801">
    <property type="entry name" value="TRANSKETOLASE_1"/>
    <property type="match status" value="1"/>
</dbReference>
<dbReference type="PROSITE" id="PS00802">
    <property type="entry name" value="TRANSKETOLASE_2"/>
    <property type="match status" value="1"/>
</dbReference>
<comment type="caution">
    <text evidence="12">The sequence shown here is derived from an EMBL/GenBank/DDBJ whole genome shotgun (WGS) entry which is preliminary data.</text>
</comment>
<dbReference type="CDD" id="cd07033">
    <property type="entry name" value="TPP_PYR_DXS_TK_like"/>
    <property type="match status" value="1"/>
</dbReference>
<dbReference type="NCBIfam" id="TIGR00204">
    <property type="entry name" value="dxs"/>
    <property type="match status" value="1"/>
</dbReference>
<dbReference type="CDD" id="cd02007">
    <property type="entry name" value="TPP_DXS"/>
    <property type="match status" value="1"/>
</dbReference>
<dbReference type="InterPro" id="IPR020826">
    <property type="entry name" value="Transketolase_BS"/>
</dbReference>
<dbReference type="InterPro" id="IPR009014">
    <property type="entry name" value="Transketo_C/PFOR_II"/>
</dbReference>
<comment type="function">
    <text evidence="10">Catalyzes the acyloin condensation reaction between C atoms 2 and 3 of pyruvate and glyceraldehyde 3-phosphate to yield 1-deoxy-D-xylulose-5-phosphate (DXP).</text>
</comment>
<dbReference type="InterPro" id="IPR033248">
    <property type="entry name" value="Transketolase_C"/>
</dbReference>
<comment type="cofactor">
    <cofactor evidence="10">
        <name>thiamine diphosphate</name>
        <dbReference type="ChEBI" id="CHEBI:58937"/>
    </cofactor>
    <text evidence="10">Binds 1 thiamine pyrophosphate per subunit.</text>
</comment>
<protein>
    <recommendedName>
        <fullName evidence="10">1-deoxy-D-xylulose-5-phosphate synthase</fullName>
        <ecNumber evidence="10">2.2.1.7</ecNumber>
    </recommendedName>
    <alternativeName>
        <fullName evidence="10">1-deoxyxylulose-5-phosphate synthase</fullName>
        <shortName evidence="10">DXP synthase</shortName>
        <shortName evidence="10">DXPS</shortName>
    </alternativeName>
</protein>
<dbReference type="EC" id="2.2.1.7" evidence="10"/>
<evidence type="ECO:0000256" key="6">
    <source>
        <dbReference type="ARBA" id="ARBA00022842"/>
    </source>
</evidence>
<keyword evidence="6 10" id="KW-0460">Magnesium</keyword>
<dbReference type="InterPro" id="IPR029061">
    <property type="entry name" value="THDP-binding"/>
</dbReference>
<dbReference type="InterPro" id="IPR005477">
    <property type="entry name" value="Dxylulose-5-P_synthase"/>
</dbReference>
<dbReference type="InterPro" id="IPR005475">
    <property type="entry name" value="Transketolase-like_Pyr-bd"/>
</dbReference>
<dbReference type="Pfam" id="PF02780">
    <property type="entry name" value="Transketolase_C"/>
    <property type="match status" value="1"/>
</dbReference>
<evidence type="ECO:0000256" key="5">
    <source>
        <dbReference type="ARBA" id="ARBA00022723"/>
    </source>
</evidence>
<dbReference type="PANTHER" id="PTHR43322:SF5">
    <property type="entry name" value="1-DEOXY-D-XYLULOSE-5-PHOSPHATE SYNTHASE, CHLOROPLASTIC"/>
    <property type="match status" value="1"/>
</dbReference>
<dbReference type="Pfam" id="PF13292">
    <property type="entry name" value="DXP_synthase_N"/>
    <property type="match status" value="1"/>
</dbReference>
<evidence type="ECO:0000259" key="11">
    <source>
        <dbReference type="SMART" id="SM00861"/>
    </source>
</evidence>
<dbReference type="SUPFAM" id="SSF52518">
    <property type="entry name" value="Thiamin diphosphate-binding fold (THDP-binding)"/>
    <property type="match status" value="2"/>
</dbReference>
<evidence type="ECO:0000256" key="9">
    <source>
        <dbReference type="ARBA" id="ARBA00023229"/>
    </source>
</evidence>
<reference evidence="12 13" key="1">
    <citation type="journal article" date="2019" name="Int. J. Syst. Evol. Microbiol.">
        <title>The Global Catalogue of Microorganisms (GCM) 10K type strain sequencing project: providing services to taxonomists for standard genome sequencing and annotation.</title>
        <authorList>
            <consortium name="The Broad Institute Genomics Platform"/>
            <consortium name="The Broad Institute Genome Sequencing Center for Infectious Disease"/>
            <person name="Wu L."/>
            <person name="Ma J."/>
        </authorList>
    </citation>
    <scope>NUCLEOTIDE SEQUENCE [LARGE SCALE GENOMIC DNA]</scope>
    <source>
        <strain evidence="12 13">JCM 15421</strain>
    </source>
</reference>
<comment type="cofactor">
    <cofactor evidence="10">
        <name>Mg(2+)</name>
        <dbReference type="ChEBI" id="CHEBI:18420"/>
    </cofactor>
    <text evidence="10">Binds 1 Mg(2+) ion per subunit.</text>
</comment>
<evidence type="ECO:0000313" key="13">
    <source>
        <dbReference type="Proteomes" id="UP001501523"/>
    </source>
</evidence>
<proteinExistence type="inferred from homology"/>
<accession>A0ABN1IXN3</accession>
<evidence type="ECO:0000256" key="8">
    <source>
        <dbReference type="ARBA" id="ARBA00023052"/>
    </source>
</evidence>
<evidence type="ECO:0000256" key="4">
    <source>
        <dbReference type="ARBA" id="ARBA00022679"/>
    </source>
</evidence>
<keyword evidence="4 10" id="KW-0808">Transferase</keyword>
<dbReference type="SMART" id="SM00861">
    <property type="entry name" value="Transket_pyr"/>
    <property type="match status" value="1"/>
</dbReference>
<evidence type="ECO:0000256" key="7">
    <source>
        <dbReference type="ARBA" id="ARBA00022977"/>
    </source>
</evidence>
<dbReference type="Gene3D" id="3.40.50.920">
    <property type="match status" value="1"/>
</dbReference>
<dbReference type="Gene3D" id="3.40.50.970">
    <property type="match status" value="2"/>
</dbReference>
<dbReference type="Proteomes" id="UP001501523">
    <property type="component" value="Unassembled WGS sequence"/>
</dbReference>
<dbReference type="PANTHER" id="PTHR43322">
    <property type="entry name" value="1-D-DEOXYXYLULOSE 5-PHOSPHATE SYNTHASE-RELATED"/>
    <property type="match status" value="1"/>
</dbReference>
<dbReference type="RefSeq" id="WP_343793677.1">
    <property type="nucleotide sequence ID" value="NZ_BAAAEU010000025.1"/>
</dbReference>
<evidence type="ECO:0000256" key="10">
    <source>
        <dbReference type="HAMAP-Rule" id="MF_00315"/>
    </source>
</evidence>
<keyword evidence="8 10" id="KW-0786">Thiamine pyrophosphate</keyword>
<dbReference type="InterPro" id="IPR049557">
    <property type="entry name" value="Transketolase_CS"/>
</dbReference>
<feature type="binding site" evidence="10">
    <location>
        <position position="151"/>
    </location>
    <ligand>
        <name>Mg(2+)</name>
        <dbReference type="ChEBI" id="CHEBI:18420"/>
    </ligand>
</feature>
<feature type="binding site" evidence="10">
    <location>
        <position position="180"/>
    </location>
    <ligand>
        <name>Mg(2+)</name>
        <dbReference type="ChEBI" id="CHEBI:18420"/>
    </ligand>
</feature>
<feature type="binding site" evidence="10">
    <location>
        <position position="180"/>
    </location>
    <ligand>
        <name>thiamine diphosphate</name>
        <dbReference type="ChEBI" id="CHEBI:58937"/>
    </ligand>
</feature>
<dbReference type="Pfam" id="PF02779">
    <property type="entry name" value="Transket_pyr"/>
    <property type="match status" value="1"/>
</dbReference>
<comment type="catalytic activity">
    <reaction evidence="10">
        <text>D-glyceraldehyde 3-phosphate + pyruvate + H(+) = 1-deoxy-D-xylulose 5-phosphate + CO2</text>
        <dbReference type="Rhea" id="RHEA:12605"/>
        <dbReference type="ChEBI" id="CHEBI:15361"/>
        <dbReference type="ChEBI" id="CHEBI:15378"/>
        <dbReference type="ChEBI" id="CHEBI:16526"/>
        <dbReference type="ChEBI" id="CHEBI:57792"/>
        <dbReference type="ChEBI" id="CHEBI:59776"/>
        <dbReference type="EC" id="2.2.1.7"/>
    </reaction>
</comment>
<feature type="binding site" evidence="10">
    <location>
        <position position="369"/>
    </location>
    <ligand>
        <name>thiamine diphosphate</name>
        <dbReference type="ChEBI" id="CHEBI:58937"/>
    </ligand>
</feature>
<dbReference type="EMBL" id="BAAAEU010000025">
    <property type="protein sequence ID" value="GAA0723486.1"/>
    <property type="molecule type" value="Genomic_DNA"/>
</dbReference>
<name>A0ABN1IXN3_9GAMM</name>
<evidence type="ECO:0000256" key="3">
    <source>
        <dbReference type="ARBA" id="ARBA00011738"/>
    </source>
</evidence>
<evidence type="ECO:0000313" key="12">
    <source>
        <dbReference type="EMBL" id="GAA0723486.1"/>
    </source>
</evidence>
<keyword evidence="13" id="KW-1185">Reference proteome</keyword>
<evidence type="ECO:0000256" key="2">
    <source>
        <dbReference type="ARBA" id="ARBA00011081"/>
    </source>
</evidence>
<feature type="domain" description="Transketolase-like pyrimidine-binding" evidence="11">
    <location>
        <begin position="318"/>
        <end position="482"/>
    </location>
</feature>
<keyword evidence="5 10" id="KW-0479">Metal-binding</keyword>
<feature type="binding site" evidence="10">
    <location>
        <position position="287"/>
    </location>
    <ligand>
        <name>thiamine diphosphate</name>
        <dbReference type="ChEBI" id="CHEBI:58937"/>
    </ligand>
</feature>
<sequence length="631" mass="68610">MIDPQRYPYLARIETPDDLRKIPETELGEVARELRMYLIESVATSGGHFGANLGVIELTVALHWLYDTPVDRLVWDVGHQCYPHKILTGRRDGITSIKKKDGLAPFPKRDESEYDTFGVGHSSTSISAALGMAIAAQRKGDPRKVVAVIGDGAMTAGMAFEALNHGGDIDPDLLVILNDNQMSISENVGALPRMLARLMASRTLNRIRESGKKMMKRDGFLWRFAKRWEEHAKGMFVPSTLFEEFGFHYTGPIDGHDIPLLVSTLRTLKELKGPQLLHVITTKGKGYAPAEREQIEYHAVGPFDPEAGLVKKAGASKPTYTEIFGDWLCDMAAADPRLYGITPAMREGSGLVRFSKEYPQRYFDVSIAEQHAVTLAAGMACEGAKPVVAIYSTFLQRAYDQLIHDVALQNLDVLFAIDRAGLVGPDGATHAGSFDLSYLRCIPNMVVMAPADEDECRRMLTTGFLHDGPAAVRYPRGSGTGAAITKELTTLPIGKAEVRRRGRGIALLAFGAMVAPCAKVAEALDATLVNMRFVKPLDEALVLELSKSHGALVSIEDNAIAGGAGSAVAEFLNAHGIQTPLLQLGLADRFLDHAGREELLAADGLDASGIENSVRHRFGNLFSVPVLRSAI</sequence>
<feature type="binding site" evidence="10">
    <location>
        <position position="79"/>
    </location>
    <ligand>
        <name>thiamine diphosphate</name>
        <dbReference type="ChEBI" id="CHEBI:58937"/>
    </ligand>
</feature>
<keyword evidence="7 10" id="KW-0784">Thiamine biosynthesis</keyword>
<gene>
    <name evidence="10 12" type="primary">dxs</name>
    <name evidence="12" type="ORF">GCM10009105_35540</name>
</gene>
<dbReference type="SUPFAM" id="SSF52922">
    <property type="entry name" value="TK C-terminal domain-like"/>
    <property type="match status" value="1"/>
</dbReference>
<comment type="pathway">
    <text evidence="1 10">Metabolic intermediate biosynthesis; 1-deoxy-D-xylulose 5-phosphate biosynthesis; 1-deoxy-D-xylulose 5-phosphate from D-glyceraldehyde 3-phosphate and pyruvate: step 1/1.</text>
</comment>
<feature type="binding site" evidence="10">
    <location>
        <begin position="152"/>
        <end position="153"/>
    </location>
    <ligand>
        <name>thiamine diphosphate</name>
        <dbReference type="ChEBI" id="CHEBI:58937"/>
    </ligand>
</feature>
<organism evidence="12 13">
    <name type="scientific">Dokdonella soli</name>
    <dbReference type="NCBI Taxonomy" id="529810"/>
    <lineage>
        <taxon>Bacteria</taxon>
        <taxon>Pseudomonadati</taxon>
        <taxon>Pseudomonadota</taxon>
        <taxon>Gammaproteobacteria</taxon>
        <taxon>Lysobacterales</taxon>
        <taxon>Rhodanobacteraceae</taxon>
        <taxon>Dokdonella</taxon>
    </lineage>
</organism>
<comment type="subunit">
    <text evidence="3 10">Homodimer.</text>
</comment>
<comment type="similarity">
    <text evidence="2 10">Belongs to the transketolase family. DXPS subfamily.</text>
</comment>
<evidence type="ECO:0000256" key="1">
    <source>
        <dbReference type="ARBA" id="ARBA00004980"/>
    </source>
</evidence>
<dbReference type="NCBIfam" id="NF003933">
    <property type="entry name" value="PRK05444.2-2"/>
    <property type="match status" value="1"/>
</dbReference>
<dbReference type="HAMAP" id="MF_00315">
    <property type="entry name" value="DXP_synth"/>
    <property type="match status" value="1"/>
</dbReference>
<keyword evidence="9 10" id="KW-0414">Isoprene biosynthesis</keyword>